<reference evidence="1 2" key="1">
    <citation type="journal article" date="2023" name="Sci. Data">
        <title>Genome assembly of the Korean intertidal mud-creeper Batillaria attramentaria.</title>
        <authorList>
            <person name="Patra A.K."/>
            <person name="Ho P.T."/>
            <person name="Jun S."/>
            <person name="Lee S.J."/>
            <person name="Kim Y."/>
            <person name="Won Y.J."/>
        </authorList>
    </citation>
    <scope>NUCLEOTIDE SEQUENCE [LARGE SCALE GENOMIC DNA]</scope>
    <source>
        <strain evidence="1">Wonlab-2016</strain>
    </source>
</reference>
<proteinExistence type="predicted"/>
<sequence length="92" mass="9344">FKWAAPSNGGGTLTAPPVLTRLKPCVGVPNSLVSSNRGHPAALWQTMNGNRSPTSEGAPSCLFQTRHGVMSGGEIVTFPPDGLDSVALGGTG</sequence>
<comment type="caution">
    <text evidence="1">The sequence shown here is derived from an EMBL/GenBank/DDBJ whole genome shotgun (WGS) entry which is preliminary data.</text>
</comment>
<protein>
    <submittedName>
        <fullName evidence="1">Uncharacterized protein</fullName>
    </submittedName>
</protein>
<keyword evidence="2" id="KW-1185">Reference proteome</keyword>
<accession>A0ABD0K7V0</accession>
<dbReference type="AlphaFoldDB" id="A0ABD0K7V0"/>
<feature type="non-terminal residue" evidence="1">
    <location>
        <position position="1"/>
    </location>
</feature>
<dbReference type="Proteomes" id="UP001519460">
    <property type="component" value="Unassembled WGS sequence"/>
</dbReference>
<organism evidence="1 2">
    <name type="scientific">Batillaria attramentaria</name>
    <dbReference type="NCBI Taxonomy" id="370345"/>
    <lineage>
        <taxon>Eukaryota</taxon>
        <taxon>Metazoa</taxon>
        <taxon>Spiralia</taxon>
        <taxon>Lophotrochozoa</taxon>
        <taxon>Mollusca</taxon>
        <taxon>Gastropoda</taxon>
        <taxon>Caenogastropoda</taxon>
        <taxon>Sorbeoconcha</taxon>
        <taxon>Cerithioidea</taxon>
        <taxon>Batillariidae</taxon>
        <taxon>Batillaria</taxon>
    </lineage>
</organism>
<name>A0ABD0K7V0_9CAEN</name>
<evidence type="ECO:0000313" key="2">
    <source>
        <dbReference type="Proteomes" id="UP001519460"/>
    </source>
</evidence>
<evidence type="ECO:0000313" key="1">
    <source>
        <dbReference type="EMBL" id="KAK7483090.1"/>
    </source>
</evidence>
<gene>
    <name evidence="1" type="ORF">BaRGS_00025658</name>
</gene>
<dbReference type="EMBL" id="JACVVK020000233">
    <property type="protein sequence ID" value="KAK7483090.1"/>
    <property type="molecule type" value="Genomic_DNA"/>
</dbReference>